<protein>
    <submittedName>
        <fullName evidence="1">Uncharacterized protein</fullName>
    </submittedName>
</protein>
<evidence type="ECO:0000313" key="2">
    <source>
        <dbReference type="Proteomes" id="UP000437748"/>
    </source>
</evidence>
<dbReference type="RefSeq" id="WP_153419030.1">
    <property type="nucleotide sequence ID" value="NZ_WFLM01000002.1"/>
</dbReference>
<dbReference type="Proteomes" id="UP000437748">
    <property type="component" value="Unassembled WGS sequence"/>
</dbReference>
<comment type="caution">
    <text evidence="1">The sequence shown here is derived from an EMBL/GenBank/DDBJ whole genome shotgun (WGS) entry which is preliminary data.</text>
</comment>
<organism evidence="1 2">
    <name type="scientific">Silvanigrella paludirubra</name>
    <dbReference type="NCBI Taxonomy" id="2499159"/>
    <lineage>
        <taxon>Bacteria</taxon>
        <taxon>Pseudomonadati</taxon>
        <taxon>Bdellovibrionota</taxon>
        <taxon>Oligoflexia</taxon>
        <taxon>Silvanigrellales</taxon>
        <taxon>Silvanigrellaceae</taxon>
        <taxon>Silvanigrella</taxon>
    </lineage>
</organism>
<evidence type="ECO:0000313" key="1">
    <source>
        <dbReference type="EMBL" id="KAB8039658.1"/>
    </source>
</evidence>
<accession>A0A6N6VZ04</accession>
<keyword evidence="2" id="KW-1185">Reference proteome</keyword>
<dbReference type="AlphaFoldDB" id="A0A6N6VZ04"/>
<dbReference type="EMBL" id="WFLM01000002">
    <property type="protein sequence ID" value="KAB8039658.1"/>
    <property type="molecule type" value="Genomic_DNA"/>
</dbReference>
<sequence length="190" mass="22332">MDEVKPNKDEEKHIRTLSLYLEKFHLATGYQNKEVAELLNMDKSYYNKIRLKKFSPISNSISILKKFASLNDNDLIKFISEIEELNFENNSLNNQGYDWEVILKKVFIDAGPILRKILIEDRLRKVIEKNDSSIDSIIKSFILLCLIIDISKDEKWFNVILDFILNVHYNLEGVKDSEISHLIDKLRKIN</sequence>
<proteinExistence type="predicted"/>
<reference evidence="1 2" key="1">
    <citation type="submission" date="2019-10" db="EMBL/GenBank/DDBJ databases">
        <title>New species of Slilvanegrellaceae.</title>
        <authorList>
            <person name="Pitt A."/>
            <person name="Hahn M.W."/>
        </authorList>
    </citation>
    <scope>NUCLEOTIDE SEQUENCE [LARGE SCALE GENOMIC DNA]</scope>
    <source>
        <strain evidence="1 2">SP-Ram-0.45-NSY-1</strain>
    </source>
</reference>
<gene>
    <name evidence="1" type="ORF">GCL60_05195</name>
</gene>
<name>A0A6N6VZ04_9BACT</name>